<dbReference type="PANTHER" id="PTHR30024:SF47">
    <property type="entry name" value="TAURINE-BINDING PERIPLASMIC PROTEIN"/>
    <property type="match status" value="1"/>
</dbReference>
<evidence type="ECO:0000259" key="5">
    <source>
        <dbReference type="Pfam" id="PF09084"/>
    </source>
</evidence>
<organism evidence="6 7">
    <name type="scientific">Xanthobacter tagetidis</name>
    <dbReference type="NCBI Taxonomy" id="60216"/>
    <lineage>
        <taxon>Bacteria</taxon>
        <taxon>Pseudomonadati</taxon>
        <taxon>Pseudomonadota</taxon>
        <taxon>Alphaproteobacteria</taxon>
        <taxon>Hyphomicrobiales</taxon>
        <taxon>Xanthobacteraceae</taxon>
        <taxon>Xanthobacter</taxon>
    </lineage>
</organism>
<evidence type="ECO:0000256" key="4">
    <source>
        <dbReference type="SAM" id="SignalP"/>
    </source>
</evidence>
<dbReference type="OrthoDB" id="6788250at2"/>
<dbReference type="PANTHER" id="PTHR30024">
    <property type="entry name" value="ALIPHATIC SULFONATES-BINDING PROTEIN-RELATED"/>
    <property type="match status" value="1"/>
</dbReference>
<dbReference type="SUPFAM" id="SSF53850">
    <property type="entry name" value="Periplasmic binding protein-like II"/>
    <property type="match status" value="1"/>
</dbReference>
<protein>
    <submittedName>
        <fullName evidence="6">Nitrate ABC transporter substrate-binding protein</fullName>
    </submittedName>
</protein>
<sequence>MVSRSTVPARRVLARTILAAGMALAAPAFAAPAAAEEVKISYQPALYWSLPFYIATEKGWWKEMGLEPSFSTFPAGPQQIAAAPSKSWDIGGTGSPPAVLGAVRFNLVTIALADDQSDTAWVAARAKDADAILKDPSILKGKEILLTTNSTGHYTAVACLKKMGLGPNDVRVVNLGPAQTIAAYSSGNGALAAAWPPFSYTLQEKADTKTLCTGRDGGAAVTAAVVVRADFAQEHPETVAKVLAVYLRSIAWQKKHRAETMAYMKKFYPEGGTTLSDHFIEMDYDKRPIYTLEEQLKLFDRSKGPSTMDQWHTDLADYLRSTGTLQKTPEAKDYITDKFLKMIADDPKLRAFAMDQG</sequence>
<comment type="subcellular location">
    <subcellularLocation>
        <location evidence="1">Periplasm</location>
    </subcellularLocation>
</comment>
<feature type="domain" description="SsuA/THI5-like" evidence="5">
    <location>
        <begin position="50"/>
        <end position="257"/>
    </location>
</feature>
<dbReference type="EMBL" id="RCTF01000018">
    <property type="protein sequence ID" value="RLP74628.1"/>
    <property type="molecule type" value="Genomic_DNA"/>
</dbReference>
<accession>A0A3L7A3V7</accession>
<proteinExistence type="inferred from homology"/>
<feature type="chain" id="PRO_5018181978" evidence="4">
    <location>
        <begin position="31"/>
        <end position="357"/>
    </location>
</feature>
<dbReference type="PROSITE" id="PS51318">
    <property type="entry name" value="TAT"/>
    <property type="match status" value="1"/>
</dbReference>
<keyword evidence="3 4" id="KW-0732">Signal</keyword>
<dbReference type="GO" id="GO:0042918">
    <property type="term" value="P:alkanesulfonate transmembrane transport"/>
    <property type="evidence" value="ECO:0007669"/>
    <property type="project" value="TreeGrafter"/>
</dbReference>
<dbReference type="InterPro" id="IPR006311">
    <property type="entry name" value="TAT_signal"/>
</dbReference>
<gene>
    <name evidence="6" type="ORF">D9R14_18305</name>
</gene>
<dbReference type="Pfam" id="PF09084">
    <property type="entry name" value="NMT1"/>
    <property type="match status" value="1"/>
</dbReference>
<feature type="signal peptide" evidence="4">
    <location>
        <begin position="1"/>
        <end position="30"/>
    </location>
</feature>
<evidence type="ECO:0000256" key="2">
    <source>
        <dbReference type="ARBA" id="ARBA00010742"/>
    </source>
</evidence>
<dbReference type="AlphaFoldDB" id="A0A3L7A3V7"/>
<keyword evidence="7" id="KW-1185">Reference proteome</keyword>
<evidence type="ECO:0000313" key="6">
    <source>
        <dbReference type="EMBL" id="RLP74628.1"/>
    </source>
</evidence>
<dbReference type="RefSeq" id="WP_121624790.1">
    <property type="nucleotide sequence ID" value="NZ_JACIIW010000010.1"/>
</dbReference>
<comment type="similarity">
    <text evidence="2">Belongs to the bacterial solute-binding protein SsuA/TauA family.</text>
</comment>
<evidence type="ECO:0000256" key="1">
    <source>
        <dbReference type="ARBA" id="ARBA00004418"/>
    </source>
</evidence>
<dbReference type="Proteomes" id="UP000269692">
    <property type="component" value="Unassembled WGS sequence"/>
</dbReference>
<dbReference type="Gene3D" id="3.40.190.10">
    <property type="entry name" value="Periplasmic binding protein-like II"/>
    <property type="match status" value="2"/>
</dbReference>
<name>A0A3L7A3V7_9HYPH</name>
<evidence type="ECO:0000313" key="7">
    <source>
        <dbReference type="Proteomes" id="UP000269692"/>
    </source>
</evidence>
<dbReference type="GO" id="GO:0042597">
    <property type="term" value="C:periplasmic space"/>
    <property type="evidence" value="ECO:0007669"/>
    <property type="project" value="UniProtKB-SubCell"/>
</dbReference>
<evidence type="ECO:0000256" key="3">
    <source>
        <dbReference type="ARBA" id="ARBA00022729"/>
    </source>
</evidence>
<dbReference type="InterPro" id="IPR015168">
    <property type="entry name" value="SsuA/THI5"/>
</dbReference>
<reference evidence="6 7" key="1">
    <citation type="submission" date="2018-10" db="EMBL/GenBank/DDBJ databases">
        <title>Xanthobacter tagetidis genome sequencing and assembly.</title>
        <authorList>
            <person name="Maclea K.S."/>
            <person name="Goen A.E."/>
            <person name="Fatima S.A."/>
        </authorList>
    </citation>
    <scope>NUCLEOTIDE SEQUENCE [LARGE SCALE GENOMIC DNA]</scope>
    <source>
        <strain evidence="6 7">ATCC 700314</strain>
    </source>
</reference>
<comment type="caution">
    <text evidence="6">The sequence shown here is derived from an EMBL/GenBank/DDBJ whole genome shotgun (WGS) entry which is preliminary data.</text>
</comment>